<dbReference type="InterPro" id="IPR001678">
    <property type="entry name" value="MeTrfase_RsmB-F_NOP2_dom"/>
</dbReference>
<keyword evidence="4 5" id="KW-0694">RNA-binding</keyword>
<dbReference type="Proteomes" id="UP000033608">
    <property type="component" value="Unassembled WGS sequence"/>
</dbReference>
<dbReference type="PATRIC" id="fig|1121477.3.peg.1397"/>
<dbReference type="GO" id="GO:0032259">
    <property type="term" value="P:methylation"/>
    <property type="evidence" value="ECO:0007669"/>
    <property type="project" value="UniProtKB-KW"/>
</dbReference>
<evidence type="ECO:0000256" key="3">
    <source>
        <dbReference type="ARBA" id="ARBA00022691"/>
    </source>
</evidence>
<comment type="similarity">
    <text evidence="5">Belongs to the class I-like SAM-binding methyltransferase superfamily. RsmB/NOP family.</text>
</comment>
<dbReference type="Pfam" id="PF01189">
    <property type="entry name" value="Methyltr_RsmB-F"/>
    <property type="match status" value="1"/>
</dbReference>
<evidence type="ECO:0000256" key="5">
    <source>
        <dbReference type="PROSITE-ProRule" id="PRU01023"/>
    </source>
</evidence>
<dbReference type="SUPFAM" id="SSF53335">
    <property type="entry name" value="S-adenosyl-L-methionine-dependent methyltransferases"/>
    <property type="match status" value="1"/>
</dbReference>
<reference evidence="7 9" key="1">
    <citation type="submission" date="2015-03" db="EMBL/GenBank/DDBJ databases">
        <authorList>
            <person name="Hassan Y.I."/>
            <person name="Lepp D."/>
            <person name="Zhou T."/>
        </authorList>
    </citation>
    <scope>NUCLEOTIDE SEQUENCE [LARGE SCALE GENOMIC DNA]</scope>
    <source>
        <strain evidence="7 9">DSM 17137</strain>
    </source>
</reference>
<protein>
    <submittedName>
        <fullName evidence="7">MFS transporter</fullName>
    </submittedName>
</protein>
<dbReference type="GO" id="GO:0003723">
    <property type="term" value="F:RNA binding"/>
    <property type="evidence" value="ECO:0007669"/>
    <property type="project" value="UniProtKB-UniRule"/>
</dbReference>
<keyword evidence="1 5" id="KW-0489">Methyltransferase</keyword>
<evidence type="ECO:0000313" key="8">
    <source>
        <dbReference type="EMBL" id="KKB86547.1"/>
    </source>
</evidence>
<evidence type="ECO:0000313" key="9">
    <source>
        <dbReference type="Proteomes" id="UP000033608"/>
    </source>
</evidence>
<dbReference type="InterPro" id="IPR049560">
    <property type="entry name" value="MeTrfase_RsmB-F_NOP2_cat"/>
</dbReference>
<sequence length="76" mass="8583">MTNKVQIFAYDSDRSRLAPIYYRLKRNAARNVQVRAPQPDALEDLVAKTDRAVIDAACTRTGPVPRRPEPHVDLPP</sequence>
<proteinExistence type="inferred from homology"/>
<feature type="binding site" evidence="5">
    <location>
        <position position="55"/>
    </location>
    <ligand>
        <name>S-adenosyl-L-methionine</name>
        <dbReference type="ChEBI" id="CHEBI:59789"/>
    </ligand>
</feature>
<feature type="domain" description="SAM-dependent MTase RsmB/NOP-type" evidence="6">
    <location>
        <begin position="1"/>
        <end position="76"/>
    </location>
</feature>
<dbReference type="EMBL" id="LAJF01000030">
    <property type="protein sequence ID" value="KKB86547.1"/>
    <property type="molecule type" value="Genomic_DNA"/>
</dbReference>
<evidence type="ECO:0000256" key="2">
    <source>
        <dbReference type="ARBA" id="ARBA00022679"/>
    </source>
</evidence>
<keyword evidence="9" id="KW-1185">Reference proteome</keyword>
<dbReference type="Gene3D" id="3.40.50.150">
    <property type="entry name" value="Vaccinia Virus protein VP39"/>
    <property type="match status" value="1"/>
</dbReference>
<evidence type="ECO:0000313" key="7">
    <source>
        <dbReference type="EMBL" id="KKB86546.1"/>
    </source>
</evidence>
<accession>A0A0F5LW97</accession>
<dbReference type="AlphaFoldDB" id="A0A0F5LW97"/>
<dbReference type="PROSITE" id="PS51686">
    <property type="entry name" value="SAM_MT_RSMB_NOP"/>
    <property type="match status" value="1"/>
</dbReference>
<feature type="binding site" evidence="5">
    <location>
        <position position="11"/>
    </location>
    <ligand>
        <name>S-adenosyl-L-methionine</name>
        <dbReference type="ChEBI" id="CHEBI:59789"/>
    </ligand>
</feature>
<evidence type="ECO:0000256" key="4">
    <source>
        <dbReference type="ARBA" id="ARBA00022884"/>
    </source>
</evidence>
<organism evidence="7 9">
    <name type="scientific">Devosia limi DSM 17137</name>
    <dbReference type="NCBI Taxonomy" id="1121477"/>
    <lineage>
        <taxon>Bacteria</taxon>
        <taxon>Pseudomonadati</taxon>
        <taxon>Pseudomonadota</taxon>
        <taxon>Alphaproteobacteria</taxon>
        <taxon>Hyphomicrobiales</taxon>
        <taxon>Devosiaceae</taxon>
        <taxon>Devosia</taxon>
    </lineage>
</organism>
<evidence type="ECO:0000256" key="1">
    <source>
        <dbReference type="ARBA" id="ARBA00022603"/>
    </source>
</evidence>
<gene>
    <name evidence="7" type="ORF">VW29_01725</name>
    <name evidence="8" type="ORF">VW29_01730</name>
</gene>
<feature type="non-terminal residue" evidence="7">
    <location>
        <position position="76"/>
    </location>
</feature>
<name>A0A0F5LW97_9HYPH</name>
<comment type="caution">
    <text evidence="7">The sequence shown here is derived from an EMBL/GenBank/DDBJ whole genome shotgun (WGS) entry which is preliminary data.</text>
</comment>
<dbReference type="GO" id="GO:0008168">
    <property type="term" value="F:methyltransferase activity"/>
    <property type="evidence" value="ECO:0007669"/>
    <property type="project" value="UniProtKB-KW"/>
</dbReference>
<comment type="caution">
    <text evidence="5">Lacks conserved residue(s) required for the propagation of feature annotation.</text>
</comment>
<dbReference type="EMBL" id="LAJF01000030">
    <property type="protein sequence ID" value="KKB86546.1"/>
    <property type="molecule type" value="Genomic_DNA"/>
</dbReference>
<evidence type="ECO:0000259" key="6">
    <source>
        <dbReference type="PROSITE" id="PS51686"/>
    </source>
</evidence>
<keyword evidence="3 5" id="KW-0949">S-adenosyl-L-methionine</keyword>
<keyword evidence="2 5" id="KW-0808">Transferase</keyword>
<dbReference type="InterPro" id="IPR029063">
    <property type="entry name" value="SAM-dependent_MTases_sf"/>
</dbReference>